<organism evidence="3 4">
    <name type="scientific">Paraburkholderia podalyriae</name>
    <dbReference type="NCBI Taxonomy" id="1938811"/>
    <lineage>
        <taxon>Bacteria</taxon>
        <taxon>Pseudomonadati</taxon>
        <taxon>Pseudomonadota</taxon>
        <taxon>Betaproteobacteria</taxon>
        <taxon>Burkholderiales</taxon>
        <taxon>Burkholderiaceae</taxon>
        <taxon>Paraburkholderia</taxon>
    </lineage>
</organism>
<name>A0ABR7PQN8_9BURK</name>
<dbReference type="PROSITE" id="PS51898">
    <property type="entry name" value="TYR_RECOMBINASE"/>
    <property type="match status" value="1"/>
</dbReference>
<dbReference type="InterPro" id="IPR013762">
    <property type="entry name" value="Integrase-like_cat_sf"/>
</dbReference>
<keyword evidence="1" id="KW-0233">DNA recombination</keyword>
<dbReference type="Gene3D" id="1.10.443.10">
    <property type="entry name" value="Intergrase catalytic core"/>
    <property type="match status" value="1"/>
</dbReference>
<feature type="domain" description="Tyr recombinase" evidence="2">
    <location>
        <begin position="442"/>
        <end position="656"/>
    </location>
</feature>
<dbReference type="RefSeq" id="WP_187635636.1">
    <property type="nucleotide sequence ID" value="NZ_VZQQ01000014.1"/>
</dbReference>
<evidence type="ECO:0000259" key="2">
    <source>
        <dbReference type="PROSITE" id="PS51898"/>
    </source>
</evidence>
<dbReference type="Proteomes" id="UP000736373">
    <property type="component" value="Unassembled WGS sequence"/>
</dbReference>
<dbReference type="SUPFAM" id="SSF56349">
    <property type="entry name" value="DNA breaking-rejoining enzymes"/>
    <property type="match status" value="1"/>
</dbReference>
<dbReference type="InterPro" id="IPR011010">
    <property type="entry name" value="DNA_brk_join_enz"/>
</dbReference>
<evidence type="ECO:0000256" key="1">
    <source>
        <dbReference type="ARBA" id="ARBA00023172"/>
    </source>
</evidence>
<sequence length="674" mass="75309">MTSLPHHAPVPRPAATANAPVQLTYAEFETQVRMQLARDGWNAQRIANIASALHGWLRALNLNKLDRIGDEFHAEFSTSFRHYEDVIAASVSARTQKDRQEQILVLKRLFDSLAIDDLLPASFCDALACAVSRSGATLAHLGRLSGISADSLTYWMSGNGTPQRITTLASLSALEGALGLPDSTLVKRLPQRRRERYERQLSDAPADSGSSSRTLQKSRAALVCPALRPTPRLEQQWLDLIRFKTDITREGATARNSWRTKPLHRVGFRVNWSMLCDGLVCATAGGHWAFLGQYLGYLASPLFGRSEVDVKYANTLAWLAVPAHVKSYVQFLRRRAGNATHHGVVTFLNNVRSHLRPQTGYVWLHPELVCDLAAAGEPQAVAITQGTSRDTSWQAYCEKAHRELLVLERSLAAQSPARCSREPTRPIEQVLGSDFPLKVLVKFVRDLEADEPPQSHHRDYAAWIRDVLLCKMLISNPLRVSHFSIMRYRGHRPNLYQSADGQWRLRFDPSDFKNEKGAASEPYDTAIEPSVSPWIRRYLAEARPHLVGAESDYVFLPVVAGPNRGAGYRALGLESAGNWNADNITKRIKVVTARYIEETDGGFGAHAFRHIVATDHLKRHPQDYMTVAQLLHDKLETVIKAYAHMKVDDGLRTLHAGVAQAMQELADIRADRDN</sequence>
<accession>A0ABR7PQN8</accession>
<proteinExistence type="predicted"/>
<comment type="caution">
    <text evidence="3">The sequence shown here is derived from an EMBL/GenBank/DDBJ whole genome shotgun (WGS) entry which is preliminary data.</text>
</comment>
<evidence type="ECO:0000313" key="4">
    <source>
        <dbReference type="Proteomes" id="UP000736373"/>
    </source>
</evidence>
<dbReference type="EMBL" id="VZQQ01000014">
    <property type="protein sequence ID" value="MBC8748586.1"/>
    <property type="molecule type" value="Genomic_DNA"/>
</dbReference>
<dbReference type="InterPro" id="IPR002104">
    <property type="entry name" value="Integrase_catalytic"/>
</dbReference>
<gene>
    <name evidence="3" type="ORF">F6X42_18860</name>
</gene>
<keyword evidence="4" id="KW-1185">Reference proteome</keyword>
<protein>
    <recommendedName>
        <fullName evidence="2">Tyr recombinase domain-containing protein</fullName>
    </recommendedName>
</protein>
<evidence type="ECO:0000313" key="3">
    <source>
        <dbReference type="EMBL" id="MBC8748586.1"/>
    </source>
</evidence>
<reference evidence="3 4" key="1">
    <citation type="submission" date="2019-09" db="EMBL/GenBank/DDBJ databases">
        <title>Paraburkholderia podalyriae sp. nov., A South African Podalyria-associated rhizobium.</title>
        <authorList>
            <person name="Mavima L."/>
            <person name="Beukes C.W."/>
            <person name="Palmer M."/>
            <person name="De Meyer S.E."/>
            <person name="James E.K."/>
            <person name="Maluk M."/>
            <person name="Avontuur J.R."/>
            <person name="Chan W.Y."/>
            <person name="Venter S.N."/>
            <person name="Steenkamp E.T."/>
        </authorList>
    </citation>
    <scope>NUCLEOTIDE SEQUENCE [LARGE SCALE GENOMIC DNA]</scope>
    <source>
        <strain evidence="3 4">WC7.3b</strain>
    </source>
</reference>